<keyword evidence="1" id="KW-1133">Transmembrane helix</keyword>
<gene>
    <name evidence="2" type="ORF">E1298_21840</name>
</gene>
<organism evidence="2 3">
    <name type="scientific">Actinomadura rubrisoli</name>
    <dbReference type="NCBI Taxonomy" id="2530368"/>
    <lineage>
        <taxon>Bacteria</taxon>
        <taxon>Bacillati</taxon>
        <taxon>Actinomycetota</taxon>
        <taxon>Actinomycetes</taxon>
        <taxon>Streptosporangiales</taxon>
        <taxon>Thermomonosporaceae</taxon>
        <taxon>Actinomadura</taxon>
    </lineage>
</organism>
<dbReference type="RefSeq" id="WP_131896124.1">
    <property type="nucleotide sequence ID" value="NZ_SMKU01000117.1"/>
</dbReference>
<evidence type="ECO:0000256" key="1">
    <source>
        <dbReference type="SAM" id="Phobius"/>
    </source>
</evidence>
<name>A0A4R5BAE4_9ACTN</name>
<sequence length="419" mass="44225">MNPIEEQLRDAFGAHAETVRPHPGAHAENARRIRRARARRMITLPTAGVALATAAVTLAPVALPGFRDDAPVGAAGAFPGALVKQSTIVRIPAGLPGGAAFTADTVGADGTVLGRSADSRVWRAGARGGTPRPLGVRAQGGLTAGPGHVTWIEPGKWELKCRTPDGATRVIGPQGATAERPVLASGGAIIGSDIMEQPFVTGGCASPGRVMDTRGKGSLGLAVALSYPTAFVTDLHSDRVVREVDVRTDKVIREHPLPAGVKPQAIGGNLQGGSGQVIVEAPASYPFKVRGGARKGASTQKKVRMQVLGPEKAIVEQRWQAAANDRYFAWAVDGVLRIVDREDWKRTITPLRGRTFSPAQAALGRLTAGDRVIAYTAAGRSVVYDTRTRVAATYQGEVYAAGDWLLWRAGNDYRLARVR</sequence>
<accession>A0A4R5BAE4</accession>
<evidence type="ECO:0000313" key="3">
    <source>
        <dbReference type="Proteomes" id="UP000294513"/>
    </source>
</evidence>
<proteinExistence type="predicted"/>
<keyword evidence="3" id="KW-1185">Reference proteome</keyword>
<reference evidence="2 3" key="1">
    <citation type="submission" date="2019-03" db="EMBL/GenBank/DDBJ databases">
        <title>Draft genome sequences of novel Actinobacteria.</title>
        <authorList>
            <person name="Sahin N."/>
            <person name="Ay H."/>
            <person name="Saygin H."/>
        </authorList>
    </citation>
    <scope>NUCLEOTIDE SEQUENCE [LARGE SCALE GENOMIC DNA]</scope>
    <source>
        <strain evidence="2 3">H3C3</strain>
    </source>
</reference>
<dbReference type="AlphaFoldDB" id="A0A4R5BAE4"/>
<comment type="caution">
    <text evidence="2">The sequence shown here is derived from an EMBL/GenBank/DDBJ whole genome shotgun (WGS) entry which is preliminary data.</text>
</comment>
<dbReference type="OrthoDB" id="3455926at2"/>
<keyword evidence="1" id="KW-0812">Transmembrane</keyword>
<evidence type="ECO:0000313" key="2">
    <source>
        <dbReference type="EMBL" id="TDD83031.1"/>
    </source>
</evidence>
<keyword evidence="1" id="KW-0472">Membrane</keyword>
<dbReference type="EMBL" id="SMKU01000117">
    <property type="protein sequence ID" value="TDD83031.1"/>
    <property type="molecule type" value="Genomic_DNA"/>
</dbReference>
<feature type="transmembrane region" description="Helical" evidence="1">
    <location>
        <begin position="41"/>
        <end position="63"/>
    </location>
</feature>
<protein>
    <submittedName>
        <fullName evidence="2">Uncharacterized protein</fullName>
    </submittedName>
</protein>
<dbReference type="Proteomes" id="UP000294513">
    <property type="component" value="Unassembled WGS sequence"/>
</dbReference>